<reference evidence="1 2" key="1">
    <citation type="journal article" date="2023" name="Sci. Data">
        <title>Genome assembly of the Korean intertidal mud-creeper Batillaria attramentaria.</title>
        <authorList>
            <person name="Patra A.K."/>
            <person name="Ho P.T."/>
            <person name="Jun S."/>
            <person name="Lee S.J."/>
            <person name="Kim Y."/>
            <person name="Won Y.J."/>
        </authorList>
    </citation>
    <scope>NUCLEOTIDE SEQUENCE [LARGE SCALE GENOMIC DNA]</scope>
    <source>
        <strain evidence="1">Wonlab-2016</strain>
    </source>
</reference>
<sequence>MSVFALRQQSDVLRVPAPFLCSRGAVCFFCYTPVWATCKGNYSDGLHSGYRALSPGLKAPRAWNAKNKGWRVERERM</sequence>
<name>A0ABD0L0K4_9CAEN</name>
<dbReference type="EMBL" id="JACVVK020000099">
    <property type="protein sequence ID" value="KAK7492771.1"/>
    <property type="molecule type" value="Genomic_DNA"/>
</dbReference>
<protein>
    <recommendedName>
        <fullName evidence="3">Secreted protein</fullName>
    </recommendedName>
</protein>
<dbReference type="Proteomes" id="UP001519460">
    <property type="component" value="Unassembled WGS sequence"/>
</dbReference>
<accession>A0ABD0L0K4</accession>
<comment type="caution">
    <text evidence="1">The sequence shown here is derived from an EMBL/GenBank/DDBJ whole genome shotgun (WGS) entry which is preliminary data.</text>
</comment>
<evidence type="ECO:0000313" key="2">
    <source>
        <dbReference type="Proteomes" id="UP001519460"/>
    </source>
</evidence>
<organism evidence="1 2">
    <name type="scientific">Batillaria attramentaria</name>
    <dbReference type="NCBI Taxonomy" id="370345"/>
    <lineage>
        <taxon>Eukaryota</taxon>
        <taxon>Metazoa</taxon>
        <taxon>Spiralia</taxon>
        <taxon>Lophotrochozoa</taxon>
        <taxon>Mollusca</taxon>
        <taxon>Gastropoda</taxon>
        <taxon>Caenogastropoda</taxon>
        <taxon>Sorbeoconcha</taxon>
        <taxon>Cerithioidea</taxon>
        <taxon>Batillariidae</taxon>
        <taxon>Batillaria</taxon>
    </lineage>
</organism>
<dbReference type="AlphaFoldDB" id="A0ABD0L0K4"/>
<keyword evidence="2" id="KW-1185">Reference proteome</keyword>
<proteinExistence type="predicted"/>
<evidence type="ECO:0000313" key="1">
    <source>
        <dbReference type="EMBL" id="KAK7492771.1"/>
    </source>
</evidence>
<gene>
    <name evidence="1" type="ORF">BaRGS_00015909</name>
</gene>
<feature type="non-terminal residue" evidence="1">
    <location>
        <position position="77"/>
    </location>
</feature>
<evidence type="ECO:0008006" key="3">
    <source>
        <dbReference type="Google" id="ProtNLM"/>
    </source>
</evidence>